<dbReference type="AlphaFoldDB" id="A0A1C0AAL9"/>
<comment type="caution">
    <text evidence="18">The sequence shown here is derived from an EMBL/GenBank/DDBJ whole genome shotgun (WGS) entry which is preliminary data.</text>
</comment>
<comment type="function">
    <text evidence="2 16">Cell wall formation.</text>
</comment>
<keyword evidence="5 16" id="KW-0963">Cytoplasm</keyword>
<evidence type="ECO:0000259" key="17">
    <source>
        <dbReference type="PROSITE" id="PS51387"/>
    </source>
</evidence>
<organism evidence="18 19">
    <name type="scientific">Orenia metallireducens</name>
    <dbReference type="NCBI Taxonomy" id="1413210"/>
    <lineage>
        <taxon>Bacteria</taxon>
        <taxon>Bacillati</taxon>
        <taxon>Bacillota</taxon>
        <taxon>Clostridia</taxon>
        <taxon>Halanaerobiales</taxon>
        <taxon>Halobacteroidaceae</taxon>
        <taxon>Orenia</taxon>
    </lineage>
</organism>
<evidence type="ECO:0000256" key="4">
    <source>
        <dbReference type="ARBA" id="ARBA00004752"/>
    </source>
</evidence>
<comment type="similarity">
    <text evidence="16">Belongs to the MurB family.</text>
</comment>
<dbReference type="GO" id="GO:0071949">
    <property type="term" value="F:FAD binding"/>
    <property type="evidence" value="ECO:0007669"/>
    <property type="project" value="InterPro"/>
</dbReference>
<dbReference type="GO" id="GO:0005829">
    <property type="term" value="C:cytosol"/>
    <property type="evidence" value="ECO:0007669"/>
    <property type="project" value="TreeGrafter"/>
</dbReference>
<dbReference type="UniPathway" id="UPA00219"/>
<dbReference type="GO" id="GO:0071555">
    <property type="term" value="P:cell wall organization"/>
    <property type="evidence" value="ECO:0007669"/>
    <property type="project" value="UniProtKB-KW"/>
</dbReference>
<evidence type="ECO:0000256" key="12">
    <source>
        <dbReference type="ARBA" id="ARBA00023002"/>
    </source>
</evidence>
<dbReference type="RefSeq" id="WP_068717105.1">
    <property type="nucleotide sequence ID" value="NZ_LWDV01000008.1"/>
</dbReference>
<dbReference type="GO" id="GO:0009252">
    <property type="term" value="P:peptidoglycan biosynthetic process"/>
    <property type="evidence" value="ECO:0007669"/>
    <property type="project" value="UniProtKB-UniRule"/>
</dbReference>
<keyword evidence="12 16" id="KW-0560">Oxidoreductase</keyword>
<evidence type="ECO:0000256" key="1">
    <source>
        <dbReference type="ARBA" id="ARBA00001974"/>
    </source>
</evidence>
<reference evidence="18 19" key="2">
    <citation type="submission" date="2016-08" db="EMBL/GenBank/DDBJ databases">
        <title>Orenia metallireducens sp. nov. strain Z6, a Novel Metal-reducing Firmicute from the Deep Subsurface.</title>
        <authorList>
            <person name="Maxim B.I."/>
            <person name="Kenneth K."/>
            <person name="Flynn T.M."/>
            <person name="Oloughlin E.J."/>
            <person name="Locke R.A."/>
            <person name="Weber J.R."/>
            <person name="Egan S.M."/>
            <person name="Mackie R.I."/>
            <person name="Cann I.K."/>
        </authorList>
    </citation>
    <scope>NUCLEOTIDE SEQUENCE [LARGE SCALE GENOMIC DNA]</scope>
    <source>
        <strain evidence="18 19">Z6</strain>
    </source>
</reference>
<dbReference type="InterPro" id="IPR016166">
    <property type="entry name" value="FAD-bd_PCMH"/>
</dbReference>
<evidence type="ECO:0000256" key="11">
    <source>
        <dbReference type="ARBA" id="ARBA00022984"/>
    </source>
</evidence>
<gene>
    <name evidence="16" type="primary">murB</name>
    <name evidence="18" type="ORF">U472_07685</name>
</gene>
<comment type="catalytic activity">
    <reaction evidence="15 16">
        <text>UDP-N-acetyl-alpha-D-muramate + NADP(+) = UDP-N-acetyl-3-O-(1-carboxyvinyl)-alpha-D-glucosamine + NADPH + H(+)</text>
        <dbReference type="Rhea" id="RHEA:12248"/>
        <dbReference type="ChEBI" id="CHEBI:15378"/>
        <dbReference type="ChEBI" id="CHEBI:57783"/>
        <dbReference type="ChEBI" id="CHEBI:58349"/>
        <dbReference type="ChEBI" id="CHEBI:68483"/>
        <dbReference type="ChEBI" id="CHEBI:70757"/>
        <dbReference type="EC" id="1.3.1.98"/>
    </reaction>
</comment>
<dbReference type="PANTHER" id="PTHR21071:SF4">
    <property type="entry name" value="UDP-N-ACETYLENOLPYRUVOYLGLUCOSAMINE REDUCTASE"/>
    <property type="match status" value="1"/>
</dbReference>
<keyword evidence="14 16" id="KW-0961">Cell wall biogenesis/degradation</keyword>
<keyword evidence="11 16" id="KW-0573">Peptidoglycan synthesis</keyword>
<dbReference type="Pfam" id="PF02873">
    <property type="entry name" value="MurB_C"/>
    <property type="match status" value="1"/>
</dbReference>
<dbReference type="Proteomes" id="UP000093514">
    <property type="component" value="Unassembled WGS sequence"/>
</dbReference>
<dbReference type="EMBL" id="LWDV01000008">
    <property type="protein sequence ID" value="OCL27332.1"/>
    <property type="molecule type" value="Genomic_DNA"/>
</dbReference>
<dbReference type="InterPro" id="IPR006094">
    <property type="entry name" value="Oxid_FAD_bind_N"/>
</dbReference>
<reference evidence="19" key="1">
    <citation type="submission" date="2016-07" db="EMBL/GenBank/DDBJ databases">
        <authorList>
            <person name="Florea S."/>
            <person name="Webb J.S."/>
            <person name="Jaromczyk J."/>
            <person name="Schardl C.L."/>
        </authorList>
    </citation>
    <scope>NUCLEOTIDE SEQUENCE [LARGE SCALE GENOMIC DNA]</scope>
    <source>
        <strain evidence="19">Z6</strain>
    </source>
</reference>
<dbReference type="EC" id="1.3.1.98" evidence="16"/>
<evidence type="ECO:0000256" key="16">
    <source>
        <dbReference type="HAMAP-Rule" id="MF_00037"/>
    </source>
</evidence>
<evidence type="ECO:0000256" key="6">
    <source>
        <dbReference type="ARBA" id="ARBA00022618"/>
    </source>
</evidence>
<dbReference type="Gene3D" id="3.30.465.10">
    <property type="match status" value="1"/>
</dbReference>
<comment type="subcellular location">
    <subcellularLocation>
        <location evidence="3 16">Cytoplasm</location>
    </subcellularLocation>
</comment>
<dbReference type="NCBIfam" id="TIGR00179">
    <property type="entry name" value="murB"/>
    <property type="match status" value="1"/>
</dbReference>
<dbReference type="SUPFAM" id="SSF56176">
    <property type="entry name" value="FAD-binding/transporter-associated domain-like"/>
    <property type="match status" value="1"/>
</dbReference>
<dbReference type="HAMAP" id="MF_00037">
    <property type="entry name" value="MurB"/>
    <property type="match status" value="1"/>
</dbReference>
<evidence type="ECO:0000256" key="7">
    <source>
        <dbReference type="ARBA" id="ARBA00022630"/>
    </source>
</evidence>
<evidence type="ECO:0000256" key="8">
    <source>
        <dbReference type="ARBA" id="ARBA00022827"/>
    </source>
</evidence>
<name>A0A1C0AAL9_9FIRM</name>
<keyword evidence="9 16" id="KW-0521">NADP</keyword>
<evidence type="ECO:0000313" key="18">
    <source>
        <dbReference type="EMBL" id="OCL27332.1"/>
    </source>
</evidence>
<evidence type="ECO:0000256" key="2">
    <source>
        <dbReference type="ARBA" id="ARBA00003921"/>
    </source>
</evidence>
<dbReference type="GO" id="GO:0051301">
    <property type="term" value="P:cell division"/>
    <property type="evidence" value="ECO:0007669"/>
    <property type="project" value="UniProtKB-KW"/>
</dbReference>
<proteinExistence type="inferred from homology"/>
<keyword evidence="10 16" id="KW-0133">Cell shape</keyword>
<keyword evidence="7 16" id="KW-0285">Flavoprotein</keyword>
<protein>
    <recommendedName>
        <fullName evidence="16">UDP-N-acetylenolpyruvoylglucosamine reductase</fullName>
        <ecNumber evidence="16">1.3.1.98</ecNumber>
    </recommendedName>
    <alternativeName>
        <fullName evidence="16">UDP-N-acetylmuramate dehydrogenase</fullName>
    </alternativeName>
</protein>
<comment type="pathway">
    <text evidence="4 16">Cell wall biogenesis; peptidoglycan biosynthesis.</text>
</comment>
<dbReference type="InterPro" id="IPR016169">
    <property type="entry name" value="FAD-bd_PCMH_sub2"/>
</dbReference>
<dbReference type="GO" id="GO:0008762">
    <property type="term" value="F:UDP-N-acetylmuramate dehydrogenase activity"/>
    <property type="evidence" value="ECO:0007669"/>
    <property type="project" value="UniProtKB-UniRule"/>
</dbReference>
<sequence>MFINEELKNNLKKICGSNVKFDEPLKEYTTFKIGGPADILVIPNSIKELKEVLGNIRDIDIPFFILGKGSNVIVGDKGFRGIVINTEKLNRIKVEGKEIISETGILLSEVSDTALEAELTGLEFASGIPGSLGGAIYMNAGAYGGMIEDVIKEVKCLSYTGKEIILSKDDLKLSYRHSILQDEPLIAVEAKIVLEYGDKKEIKAKIDDLTDKRWTKQPMEMPSAGSIFKRPENYYASALIDEAGLKGTRVGEAEVSKKHAGFIVNLGNASAEDVKSLIKIVQDEIYQRNGVKLEVEPRFIGEFTK</sequence>
<dbReference type="InterPro" id="IPR036318">
    <property type="entry name" value="FAD-bd_PCMH-like_sf"/>
</dbReference>
<dbReference type="SUPFAM" id="SSF56194">
    <property type="entry name" value="Uridine diphospho-N-Acetylenolpyruvylglucosamine reductase, MurB, C-terminal domain"/>
    <property type="match status" value="1"/>
</dbReference>
<evidence type="ECO:0000256" key="13">
    <source>
        <dbReference type="ARBA" id="ARBA00023306"/>
    </source>
</evidence>
<evidence type="ECO:0000256" key="15">
    <source>
        <dbReference type="ARBA" id="ARBA00048914"/>
    </source>
</evidence>
<comment type="cofactor">
    <cofactor evidence="1 16">
        <name>FAD</name>
        <dbReference type="ChEBI" id="CHEBI:57692"/>
    </cofactor>
</comment>
<feature type="active site" description="Proton donor" evidence="16">
    <location>
        <position position="226"/>
    </location>
</feature>
<evidence type="ECO:0000256" key="5">
    <source>
        <dbReference type="ARBA" id="ARBA00022490"/>
    </source>
</evidence>
<dbReference type="InterPro" id="IPR036635">
    <property type="entry name" value="MurB_C_sf"/>
</dbReference>
<evidence type="ECO:0000313" key="19">
    <source>
        <dbReference type="Proteomes" id="UP000093514"/>
    </source>
</evidence>
<dbReference type="Gene3D" id="3.30.43.10">
    <property type="entry name" value="Uridine Diphospho-n-acetylenolpyruvylglucosamine Reductase, domain 2"/>
    <property type="match status" value="1"/>
</dbReference>
<keyword evidence="13 16" id="KW-0131">Cell cycle</keyword>
<dbReference type="PROSITE" id="PS51387">
    <property type="entry name" value="FAD_PCMH"/>
    <property type="match status" value="1"/>
</dbReference>
<dbReference type="InterPro" id="IPR016167">
    <property type="entry name" value="FAD-bd_PCMH_sub1"/>
</dbReference>
<dbReference type="Gene3D" id="3.90.78.10">
    <property type="entry name" value="UDP-N-acetylenolpyruvoylglucosamine reductase, C-terminal domain"/>
    <property type="match status" value="1"/>
</dbReference>
<evidence type="ECO:0000256" key="14">
    <source>
        <dbReference type="ARBA" id="ARBA00023316"/>
    </source>
</evidence>
<accession>A0A1C0AAL9</accession>
<keyword evidence="19" id="KW-1185">Reference proteome</keyword>
<keyword evidence="6 16" id="KW-0132">Cell division</keyword>
<keyword evidence="8 16" id="KW-0274">FAD</keyword>
<evidence type="ECO:0000256" key="9">
    <source>
        <dbReference type="ARBA" id="ARBA00022857"/>
    </source>
</evidence>
<feature type="active site" evidence="16">
    <location>
        <position position="296"/>
    </location>
</feature>
<feature type="active site" evidence="16">
    <location>
        <position position="176"/>
    </location>
</feature>
<evidence type="ECO:0000256" key="10">
    <source>
        <dbReference type="ARBA" id="ARBA00022960"/>
    </source>
</evidence>
<dbReference type="OrthoDB" id="9804753at2"/>
<dbReference type="InterPro" id="IPR011601">
    <property type="entry name" value="MurB_C"/>
</dbReference>
<dbReference type="InterPro" id="IPR003170">
    <property type="entry name" value="MurB"/>
</dbReference>
<dbReference type="GO" id="GO:0008360">
    <property type="term" value="P:regulation of cell shape"/>
    <property type="evidence" value="ECO:0007669"/>
    <property type="project" value="UniProtKB-KW"/>
</dbReference>
<dbReference type="NCBIfam" id="NF010480">
    <property type="entry name" value="PRK13905.1"/>
    <property type="match status" value="1"/>
</dbReference>
<dbReference type="PANTHER" id="PTHR21071">
    <property type="entry name" value="UDP-N-ACETYLENOLPYRUVOYLGLUCOSAMINE REDUCTASE"/>
    <property type="match status" value="1"/>
</dbReference>
<evidence type="ECO:0000256" key="3">
    <source>
        <dbReference type="ARBA" id="ARBA00004496"/>
    </source>
</evidence>
<feature type="domain" description="FAD-binding PCMH-type" evidence="17">
    <location>
        <begin position="33"/>
        <end position="195"/>
    </location>
</feature>
<dbReference type="Pfam" id="PF01565">
    <property type="entry name" value="FAD_binding_4"/>
    <property type="match status" value="1"/>
</dbReference>